<dbReference type="InterPro" id="IPR053850">
    <property type="entry name" value="Glyco_hydro_123_N_2"/>
</dbReference>
<gene>
    <name evidence="2" type="ORF">CP523_01685</name>
    <name evidence="3" type="ORF">NH397_10005</name>
</gene>
<dbReference type="Pfam" id="PF22680">
    <property type="entry name" value="Glyco_hydro_123_N_2"/>
    <property type="match status" value="1"/>
</dbReference>
<evidence type="ECO:0000313" key="5">
    <source>
        <dbReference type="Proteomes" id="UP001055437"/>
    </source>
</evidence>
<dbReference type="RefSeq" id="WP_120140438.1">
    <property type="nucleotide sequence ID" value="NZ_CP023671.1"/>
</dbReference>
<feature type="domain" description="BIG2" evidence="1">
    <location>
        <begin position="181"/>
        <end position="257"/>
    </location>
</feature>
<keyword evidence="5" id="KW-1185">Reference proteome</keyword>
<name>A0A9N7JJW1_CLOSE</name>
<proteinExistence type="predicted"/>
<dbReference type="KEGG" id="csep:CP523_01685"/>
<dbReference type="EMBL" id="CP099799">
    <property type="protein sequence ID" value="USR99835.1"/>
    <property type="molecule type" value="Genomic_DNA"/>
</dbReference>
<reference evidence="2 4" key="1">
    <citation type="submission" date="2017-09" db="EMBL/GenBank/DDBJ databases">
        <authorList>
            <person name="Thomas P."/>
            <person name="Seyboldt C."/>
        </authorList>
    </citation>
    <scope>NUCLEOTIDE SEQUENCE [LARGE SCALE GENOMIC DNA]</scope>
    <source>
        <strain evidence="2 4">DSM 7534</strain>
    </source>
</reference>
<dbReference type="SUPFAM" id="SSF49373">
    <property type="entry name" value="Invasin/intimin cell-adhesion fragments"/>
    <property type="match status" value="1"/>
</dbReference>
<organism evidence="2 4">
    <name type="scientific">Clostridium septicum</name>
    <dbReference type="NCBI Taxonomy" id="1504"/>
    <lineage>
        <taxon>Bacteria</taxon>
        <taxon>Bacillati</taxon>
        <taxon>Bacillota</taxon>
        <taxon>Clostridia</taxon>
        <taxon>Eubacteriales</taxon>
        <taxon>Clostridiaceae</taxon>
        <taxon>Clostridium</taxon>
    </lineage>
</organism>
<evidence type="ECO:0000259" key="1">
    <source>
        <dbReference type="SMART" id="SM00635"/>
    </source>
</evidence>
<dbReference type="Gene3D" id="2.60.120.260">
    <property type="entry name" value="Galactose-binding domain-like"/>
    <property type="match status" value="1"/>
</dbReference>
<dbReference type="Pfam" id="PF13320">
    <property type="entry name" value="GH123_cat"/>
    <property type="match status" value="1"/>
</dbReference>
<protein>
    <submittedName>
        <fullName evidence="3">DUF4091 domain-containing protein</fullName>
    </submittedName>
</protein>
<dbReference type="Gene3D" id="2.60.40.1080">
    <property type="match status" value="1"/>
</dbReference>
<evidence type="ECO:0000313" key="3">
    <source>
        <dbReference type="EMBL" id="USR99835.1"/>
    </source>
</evidence>
<dbReference type="Pfam" id="PF02368">
    <property type="entry name" value="Big_2"/>
    <property type="match status" value="1"/>
</dbReference>
<dbReference type="InterPro" id="IPR008964">
    <property type="entry name" value="Invasin/intimin_cell_adhesion"/>
</dbReference>
<evidence type="ECO:0000313" key="2">
    <source>
        <dbReference type="EMBL" id="AYE33261.1"/>
    </source>
</evidence>
<reference evidence="3" key="2">
    <citation type="submission" date="2022-06" db="EMBL/GenBank/DDBJ databases">
        <authorList>
            <person name="Holder M.E."/>
            <person name="Ajami N.J."/>
            <person name="Petrosino J.F."/>
        </authorList>
    </citation>
    <scope>NUCLEOTIDE SEQUENCE</scope>
    <source>
        <strain evidence="3">RMA 8861</strain>
    </source>
</reference>
<dbReference type="InterPro" id="IPR003343">
    <property type="entry name" value="Big_2"/>
</dbReference>
<dbReference type="AlphaFoldDB" id="A0A9N7JJW1"/>
<dbReference type="InterPro" id="IPR025150">
    <property type="entry name" value="GH123_cat"/>
</dbReference>
<accession>A0A9N7JJW1</accession>
<dbReference type="Proteomes" id="UP001055437">
    <property type="component" value="Chromosome"/>
</dbReference>
<dbReference type="SMART" id="SM00635">
    <property type="entry name" value="BID_2"/>
    <property type="match status" value="1"/>
</dbReference>
<dbReference type="Proteomes" id="UP000280586">
    <property type="component" value="Chromosome"/>
</dbReference>
<sequence>MRVEESKNLNIKLSVLITLFMIFSLFSNLSTPIQAETTRKEYVTTVNDHTIGDELFQFKFSSGWIESTGVNSFYNGDEYWTNATKSFQPSYRLKFYGNKVELYGVKEQTSAICEVSIDGGDIEEVDPYNPTRVTGQKIYEKSGLTDDEHILELKITYRKNQASKNYNGEIDFAKVYHKEIPATGVEMNKESIQIEVGMTDSIKAKVLPSYSTEKNIVYLVEDESIATITEDGEITGIKEGKTNIIATIEGTEIVGKTHLTIIKAGLPLGASIGSTDFHYLQKNYDDIKSLNKTTWNDIAWIGDELNSKIVTWTKDSNVNNVIISSSNFANENGDVIGSINVEISWLKETLANIGRGNPSAPVELFPDIIHNKGDLDIEANKVASAWVNITIPRDAKPGIYNGTITVSAEGLDTPYVFNYSFEVVNLVQPLPKETKTQMEIWQHPYAVARYYGVQKEELFTENHFKYLRPSLEEYRDMGGRGVIAHIVEEAWNHQSYDSDPSMVKWTKSLDGTFKFDYIDFDRWIQFNIDLGIINPKDGFGQIKCYSIVPWNNRIEYYNELTGEKESINPTPGTAEWRVPWTEFLSNFMNHLEEKGWFNITYISMDERSMKDLIASVDLIENIRNSNGESFKISSAMNYQSGNDYSFLDKIDDISIGLSHINHNSEDMKNMAKHRQEAGLLTTIYTCTGDYPNSFTISDSSESAWTMWYSLSQNTDGFMRWSWDGWVEDPLENVSYKYWEPGDPWLIYPAEKNSETKTFYSTPRYERLKEGIRDINKAKYLMENSKELKGEIEALVKSLKRANKGNNGYGSAVAATEKDRELTNNEVKRMRNGINDFAKQYIESKGVSVESVASKHMGNMLY</sequence>
<dbReference type="EMBL" id="CP023671">
    <property type="protein sequence ID" value="AYE33261.1"/>
    <property type="molecule type" value="Genomic_DNA"/>
</dbReference>
<evidence type="ECO:0000313" key="4">
    <source>
        <dbReference type="Proteomes" id="UP000280586"/>
    </source>
</evidence>
<dbReference type="GeneID" id="303559388"/>